<evidence type="ECO:0000256" key="1">
    <source>
        <dbReference type="SAM" id="MobiDB-lite"/>
    </source>
</evidence>
<accession>A0A1I7YB20</accession>
<keyword evidence="2" id="KW-1185">Reference proteome</keyword>
<dbReference type="WBParaSite" id="L893_g14498.t1">
    <property type="protein sequence ID" value="L893_g14498.t1"/>
    <property type="gene ID" value="L893_g14498"/>
</dbReference>
<proteinExistence type="predicted"/>
<sequence length="88" mass="9579">MNGQEAAGRLQIFENRMQEATPCAPRRRFPLEVVRTTTNATTFQGAGLRQQRRGSKTEFCVPEVKQKEAASPSGGEGGSQVGEAELQL</sequence>
<evidence type="ECO:0000313" key="3">
    <source>
        <dbReference type="WBParaSite" id="L893_g14498.t1"/>
    </source>
</evidence>
<reference evidence="3" key="1">
    <citation type="submission" date="2016-11" db="UniProtKB">
        <authorList>
            <consortium name="WormBaseParasite"/>
        </authorList>
    </citation>
    <scope>IDENTIFICATION</scope>
</reference>
<feature type="region of interest" description="Disordered" evidence="1">
    <location>
        <begin position="63"/>
        <end position="88"/>
    </location>
</feature>
<dbReference type="AlphaFoldDB" id="A0A1I7YB20"/>
<name>A0A1I7YB20_9BILA</name>
<dbReference type="Proteomes" id="UP000095287">
    <property type="component" value="Unplaced"/>
</dbReference>
<protein>
    <submittedName>
        <fullName evidence="3">Uncharacterized protein</fullName>
    </submittedName>
</protein>
<organism evidence="2 3">
    <name type="scientific">Steinernema glaseri</name>
    <dbReference type="NCBI Taxonomy" id="37863"/>
    <lineage>
        <taxon>Eukaryota</taxon>
        <taxon>Metazoa</taxon>
        <taxon>Ecdysozoa</taxon>
        <taxon>Nematoda</taxon>
        <taxon>Chromadorea</taxon>
        <taxon>Rhabditida</taxon>
        <taxon>Tylenchina</taxon>
        <taxon>Panagrolaimomorpha</taxon>
        <taxon>Strongyloidoidea</taxon>
        <taxon>Steinernematidae</taxon>
        <taxon>Steinernema</taxon>
    </lineage>
</organism>
<evidence type="ECO:0000313" key="2">
    <source>
        <dbReference type="Proteomes" id="UP000095287"/>
    </source>
</evidence>